<feature type="repeat" description="Solcar" evidence="12">
    <location>
        <begin position="119"/>
        <end position="230"/>
    </location>
</feature>
<organism evidence="17 18">
    <name type="scientific">Steccherinum ochraceum</name>
    <dbReference type="NCBI Taxonomy" id="92696"/>
    <lineage>
        <taxon>Eukaryota</taxon>
        <taxon>Fungi</taxon>
        <taxon>Dikarya</taxon>
        <taxon>Basidiomycota</taxon>
        <taxon>Agaricomycotina</taxon>
        <taxon>Agaricomycetes</taxon>
        <taxon>Polyporales</taxon>
        <taxon>Steccherinaceae</taxon>
        <taxon>Steccherinum</taxon>
    </lineage>
</organism>
<evidence type="ECO:0000256" key="4">
    <source>
        <dbReference type="ARBA" id="ARBA00022692"/>
    </source>
</evidence>
<evidence type="ECO:0000256" key="9">
    <source>
        <dbReference type="ARBA" id="ARBA00022989"/>
    </source>
</evidence>
<dbReference type="GO" id="GO:0003676">
    <property type="term" value="F:nucleic acid binding"/>
    <property type="evidence" value="ECO:0007669"/>
    <property type="project" value="InterPro"/>
</dbReference>
<keyword evidence="11 12" id="KW-0472">Membrane</keyword>
<evidence type="ECO:0000256" key="6">
    <source>
        <dbReference type="ARBA" id="ARBA00022737"/>
    </source>
</evidence>
<dbReference type="InterPro" id="IPR027370">
    <property type="entry name" value="Znf-RING_euk"/>
</dbReference>
<dbReference type="GO" id="GO:0000064">
    <property type="term" value="F:L-ornithine transmembrane transporter activity"/>
    <property type="evidence" value="ECO:0007669"/>
    <property type="project" value="TreeGrafter"/>
</dbReference>
<evidence type="ECO:0000259" key="15">
    <source>
        <dbReference type="PROSITE" id="PS50089"/>
    </source>
</evidence>
<dbReference type="InterPro" id="IPR001841">
    <property type="entry name" value="Znf_RING"/>
</dbReference>
<dbReference type="GO" id="GO:0031966">
    <property type="term" value="C:mitochondrial membrane"/>
    <property type="evidence" value="ECO:0007669"/>
    <property type="project" value="UniProtKB-SubCell"/>
</dbReference>
<keyword evidence="6" id="KW-0677">Repeat</keyword>
<accession>A0A4R0RDU7</accession>
<feature type="compositionally biased region" description="Polar residues" evidence="14">
    <location>
        <begin position="745"/>
        <end position="756"/>
    </location>
</feature>
<feature type="compositionally biased region" description="Low complexity" evidence="14">
    <location>
        <begin position="1164"/>
        <end position="1182"/>
    </location>
</feature>
<feature type="region of interest" description="Disordered" evidence="14">
    <location>
        <begin position="663"/>
        <end position="913"/>
    </location>
</feature>
<feature type="domain" description="C3H1-type" evidence="16">
    <location>
        <begin position="391"/>
        <end position="420"/>
    </location>
</feature>
<dbReference type="SMART" id="SM00356">
    <property type="entry name" value="ZnF_C3H1"/>
    <property type="match status" value="3"/>
</dbReference>
<evidence type="ECO:0000256" key="2">
    <source>
        <dbReference type="ARBA" id="ARBA00006375"/>
    </source>
</evidence>
<keyword evidence="18" id="KW-1185">Reference proteome</keyword>
<evidence type="ECO:0000256" key="8">
    <source>
        <dbReference type="ARBA" id="ARBA00022833"/>
    </source>
</evidence>
<evidence type="ECO:0000256" key="1">
    <source>
        <dbReference type="ARBA" id="ARBA00004225"/>
    </source>
</evidence>
<feature type="compositionally biased region" description="Low complexity" evidence="14">
    <location>
        <begin position="1136"/>
        <end position="1146"/>
    </location>
</feature>
<name>A0A4R0RDU7_9APHY</name>
<dbReference type="Gene3D" id="1.50.40.10">
    <property type="entry name" value="Mitochondrial carrier domain"/>
    <property type="match status" value="1"/>
</dbReference>
<keyword evidence="8 13" id="KW-0862">Zinc</keyword>
<sequence>MEAPPDALSVGPSSSVAVRAARDVAFGSIAGMVAKVFEHPFDLTKVRLQTQVLDATARFSGPIDCLKQTWQKEGIRGLYRGLPAPIVGAMTENAVLFLSYNELQNSLRWVSGTPLSQELSLGQLGVAAAGAGTITSFFLTPIELVKCKMQVQMLMTPALAVDATVAGVGATASIPPSSAFQKLPGPISVLTSVIRTTGLRGLWLGHTGTLIRETGGSAAWFGSKEAVARFLLARRHATQTPGGPKPELKVWESAVSGACAGVSYNVALFPADTVKSAMQTEAELRPRGPGEPAPTFGGTFRAMYKAQGLRGLYAGNLTEFASTSKLDAAIRHAINIICRFPQVVNQDWHDERVVPLTPDSRFQDQREQTIIPRSTNVGTSARTAPYPYEVIPPEICRDFRKTGICSMFQQRGCRYRHIPPGAPLPAADNPTSNSSRGHEYDFQRGPESSNRYEHTIPQDNLQDTQRHSLTTLNRSSFAEQLRQRSLPQQTLHVPPQSDTQPSNPSTQSVYNVYQTSVETFTASPYSPLSPGIQSQSYIHKRRVDTLVSSAPSVTSHTAPSRPTSISTPSNASAPASYLVPPRLHQDAVMQSLSSLVKLSDPQSPRTLYPSSNPRSYIAAVPPSSRPSVDVASPPISPPISAAPPHGGLVVKLPCTVETGSLNPQNVVRPPAPISGPPSPFPTQLAQGLPPRSSNTRAEKLRDVPSAREETASQKALLTILSNEKPQVTTESSTTPSAPVAEEAQAKNTSSLQSRSNVGIEKPAEAADSAPTPVPATSTLRPESKQPKPDSKPVPSSAPTVPATSTKPSPKPAKTTGQVTKPAKPVPPLKKRDQERVSPPKAEQSTSVAKTSSCNASAPSDTTPVPRSVSPKPSSRVAEKPAPVASLAESNIPITSNQAVTQVPGKIAASAPRQREACRNFLAGYRCSREPCPYLHPEESPSDPSSPQTLASEQDASRSNVSTPEAKASSQPVKATKPEVEVKTSATPAQSGRSSQKSTSSVAVNDEESITPRPSAASSIRRNLPPAQLDKICRNHLHGFCFFGWDCLRKHVARDRWEEFYDQVDLCPDGPEECGLRRCQFKKPSIKQESIATSVQDVPQSAPLRQADIKKDTAPTAESLKSTETVAQVPIIPPSSTPTASNASDTASKVRKKRVKKPLGKTESLDSISSESSVTVSTRPTSPEADSPVAPVSKKAGKDTATTSSAPKKTAGDVKAPRKPAGQSGSSSALKASTDRTEKVEDKDKGKTPEPQQKNQDVDRLVQKLYKSAAKPSTSAGSKKAAAKATKTAGPALPPGLGLESPQPAESVVVVVPDAARVTFGAGFHVEDVMTGFESREVVLRSIPATLTADVIKDVLQKFGEVVSVVIPETKKERTMNVKAAFAHYAHAGAAVSALEGADVLGGELDIILNATSTGKAIVHDGDVCLEFPSPSKTAFAGYSNQAKAEIAIAMASEQAMFGEIYEGLPSLGVVNVRFQGLDPQAQCKDVERLGGPDSVMLGNYNYRRLETALEQLYDRLEGYGDLDSLDVLPPPYHNGIVRAWARYSKPKTAEKVCADMNFRSMRFIGNAKLSAHHQRSLKYTLPGNIFEALAFDIRYLRYCANTQDHRCNVMITDRRRFTDSTAVTVKLVAEDHTVLGRLKMAFERILRGNRVMLGGNTVWDPYFASPNGLAFLLELQQNFPGVVINNNPRRRVLSLFGAPGRSQLVRRAIITKAEEMRARPFKKFSLKGRLVGLFISADLAKLQEELGPGNVSIDLAEKTLTVHGNEDAFKVARLAISAAQRRHPEEKKVVERACPVCFDEVTSPVSLDCGHAWCKSCLTDYLLASVDTRVFPLKCLGDEARCTHRVTLRVAREILSPTQIDAIFQASFLAHIHARTSDFHHCPTPDCPQIYRAAQAKGTVLRCPSCLGGGACMFENPSSALLDDPAFAFAPALPPLLLCANKFHSFATPGVFILGKLDTLEWRRPGVPNPGRCGDVPSKPASCPWPSCRWLPLASGVAKLPNMPPDPGPDSGVRMYCFQNSFSSSFVARGVVPDPPKLSPPNEDKDVLDDACDADVPDDSALASLALELVSERTWWWCWSAPICTSPRPPASAESSWWPRCTPEKNGSPSVASPARTAGSSKLINPNALENPSPRSPPPRDEPGLTPASASPWWSAALCAEVWFCTDGKGIPRPPVVEPVLVAAAPVVESSLAVAS</sequence>
<dbReference type="PROSITE" id="PS50920">
    <property type="entry name" value="SOLCAR"/>
    <property type="match status" value="3"/>
</dbReference>
<dbReference type="PROSITE" id="PS50089">
    <property type="entry name" value="ZF_RING_2"/>
    <property type="match status" value="1"/>
</dbReference>
<feature type="repeat" description="Solcar" evidence="12">
    <location>
        <begin position="248"/>
        <end position="340"/>
    </location>
</feature>
<feature type="compositionally biased region" description="Low complexity" evidence="14">
    <location>
        <begin position="1266"/>
        <end position="1290"/>
    </location>
</feature>
<dbReference type="InterPro" id="IPR013083">
    <property type="entry name" value="Znf_RING/FYVE/PHD"/>
</dbReference>
<feature type="compositionally biased region" description="Polar residues" evidence="14">
    <location>
        <begin position="842"/>
        <end position="862"/>
    </location>
</feature>
<dbReference type="InterPro" id="IPR012677">
    <property type="entry name" value="Nucleotide-bd_a/b_plait_sf"/>
</dbReference>
<feature type="domain" description="RING-type" evidence="15">
    <location>
        <begin position="1794"/>
        <end position="1835"/>
    </location>
</feature>
<feature type="region of interest" description="Disordered" evidence="14">
    <location>
        <begin position="548"/>
        <end position="575"/>
    </location>
</feature>
<feature type="compositionally biased region" description="Polar residues" evidence="14">
    <location>
        <begin position="2118"/>
        <end position="2130"/>
    </location>
</feature>
<comment type="caution">
    <text evidence="17">The sequence shown here is derived from an EMBL/GenBank/DDBJ whole genome shotgun (WGS) entry which is preliminary data.</text>
</comment>
<reference evidence="17 18" key="1">
    <citation type="submission" date="2018-11" db="EMBL/GenBank/DDBJ databases">
        <title>Genome assembly of Steccherinum ochraceum LE-BIN_3174, the white-rot fungus of the Steccherinaceae family (The Residual Polyporoid clade, Polyporales, Basidiomycota).</title>
        <authorList>
            <person name="Fedorova T.V."/>
            <person name="Glazunova O.A."/>
            <person name="Landesman E.O."/>
            <person name="Moiseenko K.V."/>
            <person name="Psurtseva N.V."/>
            <person name="Savinova O.S."/>
            <person name="Shakhova N.V."/>
            <person name="Tyazhelova T.V."/>
            <person name="Vasina D.V."/>
        </authorList>
    </citation>
    <scope>NUCLEOTIDE SEQUENCE [LARGE SCALE GENOMIC DNA]</scope>
    <source>
        <strain evidence="17 18">LE-BIN_3174</strain>
    </source>
</reference>
<feature type="region of interest" description="Disordered" evidence="14">
    <location>
        <begin position="419"/>
        <end position="465"/>
    </location>
</feature>
<feature type="repeat" description="Solcar" evidence="12">
    <location>
        <begin position="18"/>
        <end position="106"/>
    </location>
</feature>
<feature type="region of interest" description="Disordered" evidence="14">
    <location>
        <begin position="1089"/>
        <end position="1301"/>
    </location>
</feature>
<dbReference type="InterPro" id="IPR035979">
    <property type="entry name" value="RBD_domain_sf"/>
</dbReference>
<protein>
    <recommendedName>
        <fullName evidence="19">RING-type E3 ubiquitin transferase</fullName>
    </recommendedName>
</protein>
<dbReference type="Proteomes" id="UP000292702">
    <property type="component" value="Unassembled WGS sequence"/>
</dbReference>
<feature type="compositionally biased region" description="Polar residues" evidence="14">
    <location>
        <begin position="712"/>
        <end position="736"/>
    </location>
</feature>
<evidence type="ECO:0000256" key="12">
    <source>
        <dbReference type="PROSITE-ProRule" id="PRU00282"/>
    </source>
</evidence>
<keyword evidence="4 12" id="KW-0812">Transmembrane</keyword>
<comment type="subcellular location">
    <subcellularLocation>
        <location evidence="1">Mitochondrion membrane</location>
        <topology evidence="1">Multi-pass membrane protein</topology>
    </subcellularLocation>
</comment>
<dbReference type="GO" id="GO:1990575">
    <property type="term" value="P:mitochondrial L-ornithine transmembrane transport"/>
    <property type="evidence" value="ECO:0007669"/>
    <property type="project" value="TreeGrafter"/>
</dbReference>
<evidence type="ECO:0000256" key="3">
    <source>
        <dbReference type="ARBA" id="ARBA00022448"/>
    </source>
</evidence>
<gene>
    <name evidence="17" type="ORF">EIP91_007863</name>
</gene>
<dbReference type="InterPro" id="IPR000571">
    <property type="entry name" value="Znf_CCCH"/>
</dbReference>
<dbReference type="SUPFAM" id="SSF57850">
    <property type="entry name" value="RING/U-box"/>
    <property type="match status" value="1"/>
</dbReference>
<feature type="compositionally biased region" description="Basic and acidic residues" evidence="14">
    <location>
        <begin position="436"/>
        <end position="456"/>
    </location>
</feature>
<feature type="compositionally biased region" description="Basic and acidic residues" evidence="14">
    <location>
        <begin position="696"/>
        <end position="711"/>
    </location>
</feature>
<comment type="similarity">
    <text evidence="2">Belongs to the mitochondrial carrier (TC 2.A.29) family.</text>
</comment>
<dbReference type="Pfam" id="PF00153">
    <property type="entry name" value="Mito_carr"/>
    <property type="match status" value="3"/>
</dbReference>
<dbReference type="PANTHER" id="PTHR45624">
    <property type="entry name" value="MITOCHONDRIAL BASIC AMINO ACIDS TRANSPORTER-RELATED"/>
    <property type="match status" value="1"/>
</dbReference>
<feature type="region of interest" description="Disordered" evidence="14">
    <location>
        <begin position="2086"/>
        <end position="2147"/>
    </location>
</feature>
<feature type="compositionally biased region" description="Basic residues" evidence="14">
    <location>
        <begin position="1148"/>
        <end position="1158"/>
    </location>
</feature>
<keyword evidence="9" id="KW-1133">Transmembrane helix</keyword>
<evidence type="ECO:0008006" key="19">
    <source>
        <dbReference type="Google" id="ProtNLM"/>
    </source>
</evidence>
<evidence type="ECO:0000256" key="7">
    <source>
        <dbReference type="ARBA" id="ARBA00022771"/>
    </source>
</evidence>
<dbReference type="SUPFAM" id="SSF54928">
    <property type="entry name" value="RNA-binding domain, RBD"/>
    <property type="match status" value="1"/>
</dbReference>
<dbReference type="STRING" id="92696.A0A4R0RDU7"/>
<evidence type="ECO:0000256" key="11">
    <source>
        <dbReference type="ARBA" id="ARBA00023136"/>
    </source>
</evidence>
<dbReference type="OrthoDB" id="10009520at2759"/>
<evidence type="ECO:0000256" key="5">
    <source>
        <dbReference type="ARBA" id="ARBA00022723"/>
    </source>
</evidence>
<evidence type="ECO:0000256" key="14">
    <source>
        <dbReference type="SAM" id="MobiDB-lite"/>
    </source>
</evidence>
<feature type="compositionally biased region" description="Polar residues" evidence="14">
    <location>
        <begin position="947"/>
        <end position="972"/>
    </location>
</feature>
<feature type="region of interest" description="Disordered" evidence="14">
    <location>
        <begin position="928"/>
        <end position="1021"/>
    </location>
</feature>
<feature type="compositionally biased region" description="Low complexity" evidence="14">
    <location>
        <begin position="1199"/>
        <end position="1208"/>
    </location>
</feature>
<keyword evidence="10" id="KW-0496">Mitochondrion</keyword>
<evidence type="ECO:0000259" key="16">
    <source>
        <dbReference type="PROSITE" id="PS50103"/>
    </source>
</evidence>
<evidence type="ECO:0000313" key="17">
    <source>
        <dbReference type="EMBL" id="TCD61818.1"/>
    </source>
</evidence>
<dbReference type="SMART" id="SM00184">
    <property type="entry name" value="RING"/>
    <property type="match status" value="1"/>
</dbReference>
<feature type="compositionally biased region" description="Basic and acidic residues" evidence="14">
    <location>
        <begin position="1232"/>
        <end position="1247"/>
    </location>
</feature>
<dbReference type="Gene3D" id="3.30.70.330">
    <property type="match status" value="1"/>
</dbReference>
<feature type="compositionally biased region" description="Polar residues" evidence="14">
    <location>
        <begin position="548"/>
        <end position="573"/>
    </location>
</feature>
<dbReference type="SUPFAM" id="SSF103506">
    <property type="entry name" value="Mitochondrial carrier"/>
    <property type="match status" value="1"/>
</dbReference>
<dbReference type="EMBL" id="RWJN01000427">
    <property type="protein sequence ID" value="TCD61818.1"/>
    <property type="molecule type" value="Genomic_DNA"/>
</dbReference>
<evidence type="ECO:0000256" key="10">
    <source>
        <dbReference type="ARBA" id="ARBA00023128"/>
    </source>
</evidence>
<dbReference type="InterPro" id="IPR050567">
    <property type="entry name" value="Mitochondrial_Carrier"/>
</dbReference>
<keyword evidence="3" id="KW-0813">Transport</keyword>
<feature type="domain" description="C3H1-type" evidence="16">
    <location>
        <begin position="911"/>
        <end position="938"/>
    </location>
</feature>
<dbReference type="InterPro" id="IPR018108">
    <property type="entry name" value="MCP_transmembrane"/>
</dbReference>
<evidence type="ECO:0000313" key="18">
    <source>
        <dbReference type="Proteomes" id="UP000292702"/>
    </source>
</evidence>
<feature type="zinc finger region" description="C3H1-type" evidence="13">
    <location>
        <begin position="391"/>
        <end position="420"/>
    </location>
</feature>
<feature type="compositionally biased region" description="Polar residues" evidence="14">
    <location>
        <begin position="796"/>
        <end position="807"/>
    </location>
</feature>
<dbReference type="Gene3D" id="3.30.40.10">
    <property type="entry name" value="Zinc/RING finger domain, C3HC4 (zinc finger)"/>
    <property type="match status" value="1"/>
</dbReference>
<dbReference type="PROSITE" id="PS50103">
    <property type="entry name" value="ZF_C3H1"/>
    <property type="match status" value="2"/>
</dbReference>
<feature type="compositionally biased region" description="Polar residues" evidence="14">
    <location>
        <begin position="887"/>
        <end position="900"/>
    </location>
</feature>
<proteinExistence type="inferred from homology"/>
<dbReference type="Pfam" id="PF13445">
    <property type="entry name" value="zf-RING_UBOX"/>
    <property type="match status" value="1"/>
</dbReference>
<feature type="zinc finger region" description="C3H1-type" evidence="13">
    <location>
        <begin position="911"/>
        <end position="938"/>
    </location>
</feature>
<dbReference type="GO" id="GO:0008270">
    <property type="term" value="F:zinc ion binding"/>
    <property type="evidence" value="ECO:0007669"/>
    <property type="project" value="UniProtKB-KW"/>
</dbReference>
<evidence type="ECO:0000256" key="13">
    <source>
        <dbReference type="PROSITE-ProRule" id="PRU00723"/>
    </source>
</evidence>
<feature type="compositionally biased region" description="Polar residues" evidence="14">
    <location>
        <begin position="1089"/>
        <end position="1098"/>
    </location>
</feature>
<keyword evidence="7 13" id="KW-0863">Zinc-finger</keyword>
<dbReference type="InterPro" id="IPR023395">
    <property type="entry name" value="MCP_dom_sf"/>
</dbReference>
<feature type="compositionally biased region" description="Pro residues" evidence="14">
    <location>
        <begin position="669"/>
        <end position="680"/>
    </location>
</feature>
<feature type="compositionally biased region" description="Low complexity" evidence="14">
    <location>
        <begin position="990"/>
        <end position="1000"/>
    </location>
</feature>
<keyword evidence="5 13" id="KW-0479">Metal-binding</keyword>
<feature type="compositionally biased region" description="Basic and acidic residues" evidence="14">
    <location>
        <begin position="781"/>
        <end position="790"/>
    </location>
</feature>
<dbReference type="PANTHER" id="PTHR45624:SF31">
    <property type="entry name" value="MITOCHONDRIAL ORNITHINE TRANSPORTER 1"/>
    <property type="match status" value="1"/>
</dbReference>
<feature type="compositionally biased region" description="Low complexity" evidence="14">
    <location>
        <begin position="863"/>
        <end position="875"/>
    </location>
</feature>
<dbReference type="CDD" id="cd20335">
    <property type="entry name" value="BRcat_RBR"/>
    <property type="match status" value="1"/>
</dbReference>